<dbReference type="AlphaFoldDB" id="A0A1L8R9B1"/>
<proteinExistence type="predicted"/>
<dbReference type="PANTHER" id="PTHR34989:SF1">
    <property type="entry name" value="PROTEIN HDED"/>
    <property type="match status" value="1"/>
</dbReference>
<keyword evidence="1" id="KW-1133">Transmembrane helix</keyword>
<reference evidence="2 3" key="1">
    <citation type="submission" date="2014-12" db="EMBL/GenBank/DDBJ databases">
        <title>Draft genome sequences of 29 type strains of Enterococci.</title>
        <authorList>
            <person name="Zhong Z."/>
            <person name="Sun Z."/>
            <person name="Liu W."/>
            <person name="Zhang W."/>
            <person name="Zhang H."/>
        </authorList>
    </citation>
    <scope>NUCLEOTIDE SEQUENCE [LARGE SCALE GENOMIC DNA]</scope>
    <source>
        <strain evidence="2 3">DSM 21207</strain>
    </source>
</reference>
<keyword evidence="1" id="KW-0812">Transmembrane</keyword>
<dbReference type="Pfam" id="PF03729">
    <property type="entry name" value="DUF308"/>
    <property type="match status" value="2"/>
</dbReference>
<dbReference type="Proteomes" id="UP000182835">
    <property type="component" value="Unassembled WGS sequence"/>
</dbReference>
<dbReference type="GO" id="GO:0005886">
    <property type="term" value="C:plasma membrane"/>
    <property type="evidence" value="ECO:0007669"/>
    <property type="project" value="TreeGrafter"/>
</dbReference>
<protein>
    <recommendedName>
        <fullName evidence="4">Acid-resistance membrane protein</fullName>
    </recommendedName>
</protein>
<name>A0A1L8R9B1_9ENTE</name>
<feature type="transmembrane region" description="Helical" evidence="1">
    <location>
        <begin position="12"/>
        <end position="28"/>
    </location>
</feature>
<feature type="transmembrane region" description="Helical" evidence="1">
    <location>
        <begin position="66"/>
        <end position="86"/>
    </location>
</feature>
<keyword evidence="1" id="KW-0472">Membrane</keyword>
<dbReference type="PANTHER" id="PTHR34989">
    <property type="entry name" value="PROTEIN HDED"/>
    <property type="match status" value="1"/>
</dbReference>
<dbReference type="EMBL" id="JXKG01000002">
    <property type="protein sequence ID" value="OJG16312.1"/>
    <property type="molecule type" value="Genomic_DNA"/>
</dbReference>
<gene>
    <name evidence="2" type="ORF">RU96_GL001054</name>
</gene>
<feature type="transmembrane region" description="Helical" evidence="1">
    <location>
        <begin position="92"/>
        <end position="111"/>
    </location>
</feature>
<feature type="transmembrane region" description="Helical" evidence="1">
    <location>
        <begin position="34"/>
        <end position="54"/>
    </location>
</feature>
<dbReference type="STRING" id="317010.RU96_GL001054"/>
<sequence>MDNFFKTFRENFLLSGIAYGILGILILIKPEPFFNMIVYIFAAFFAIMGAINLFNHYRAQKQGHSGSQLTTGILLLVAALLILIFAKGLVSIIPVFLGLFILISGITQLVQELQLKKDGVARTGWFVFSILLMIVGALLLFNPFRSVLLVFQIFGGVLVVLGISRLVDFFRLRNN</sequence>
<dbReference type="RefSeq" id="WP_071863885.1">
    <property type="nucleotide sequence ID" value="NZ_JBHLVQ010000010.1"/>
</dbReference>
<feature type="transmembrane region" description="Helical" evidence="1">
    <location>
        <begin position="123"/>
        <end position="141"/>
    </location>
</feature>
<feature type="transmembrane region" description="Helical" evidence="1">
    <location>
        <begin position="147"/>
        <end position="167"/>
    </location>
</feature>
<comment type="caution">
    <text evidence="2">The sequence shown here is derived from an EMBL/GenBank/DDBJ whole genome shotgun (WGS) entry which is preliminary data.</text>
</comment>
<accession>A0A1L8R9B1</accession>
<dbReference type="OrthoDB" id="2352558at2"/>
<evidence type="ECO:0008006" key="4">
    <source>
        <dbReference type="Google" id="ProtNLM"/>
    </source>
</evidence>
<evidence type="ECO:0000313" key="3">
    <source>
        <dbReference type="Proteomes" id="UP000182835"/>
    </source>
</evidence>
<dbReference type="InterPro" id="IPR052712">
    <property type="entry name" value="Acid_resist_chaperone_HdeD"/>
</dbReference>
<evidence type="ECO:0000313" key="2">
    <source>
        <dbReference type="EMBL" id="OJG16312.1"/>
    </source>
</evidence>
<evidence type="ECO:0000256" key="1">
    <source>
        <dbReference type="SAM" id="Phobius"/>
    </source>
</evidence>
<organism evidence="2 3">
    <name type="scientific">Enterococcus canintestini</name>
    <dbReference type="NCBI Taxonomy" id="317010"/>
    <lineage>
        <taxon>Bacteria</taxon>
        <taxon>Bacillati</taxon>
        <taxon>Bacillota</taxon>
        <taxon>Bacilli</taxon>
        <taxon>Lactobacillales</taxon>
        <taxon>Enterococcaceae</taxon>
        <taxon>Enterococcus</taxon>
    </lineage>
</organism>
<dbReference type="InterPro" id="IPR005325">
    <property type="entry name" value="DUF308_memb"/>
</dbReference>